<dbReference type="AlphaFoldDB" id="L7LA19"/>
<dbReference type="eggNOG" id="COG0746">
    <property type="taxonomic scope" value="Bacteria"/>
</dbReference>
<dbReference type="Pfam" id="PF00994">
    <property type="entry name" value="MoCF_biosynth"/>
    <property type="match status" value="1"/>
</dbReference>
<reference evidence="7 8" key="1">
    <citation type="submission" date="2012-12" db="EMBL/GenBank/DDBJ databases">
        <title>Whole genome shotgun sequence of Gordonia hirsuta NBRC 16056.</title>
        <authorList>
            <person name="Isaki-Nakamura S."/>
            <person name="Hosoyama A."/>
            <person name="Tsuchikane K."/>
            <person name="Katsumata H."/>
            <person name="Baba S."/>
            <person name="Yamazaki S."/>
            <person name="Fujita N."/>
        </authorList>
    </citation>
    <scope>NUCLEOTIDE SEQUENCE [LARGE SCALE GENOMIC DNA]</scope>
    <source>
        <strain evidence="7 8">NBRC 16056</strain>
    </source>
</reference>
<dbReference type="eggNOG" id="COG0303">
    <property type="taxonomic scope" value="Bacteria"/>
</dbReference>
<dbReference type="SMART" id="SM00852">
    <property type="entry name" value="MoCF_biosynth"/>
    <property type="match status" value="1"/>
</dbReference>
<dbReference type="GO" id="GO:0046872">
    <property type="term" value="F:metal ion binding"/>
    <property type="evidence" value="ECO:0007669"/>
    <property type="project" value="UniProtKB-UniRule"/>
</dbReference>
<dbReference type="PANTHER" id="PTHR10192:SF5">
    <property type="entry name" value="GEPHYRIN"/>
    <property type="match status" value="1"/>
</dbReference>
<evidence type="ECO:0000256" key="1">
    <source>
        <dbReference type="ARBA" id="ARBA00002901"/>
    </source>
</evidence>
<keyword evidence="8" id="KW-1185">Reference proteome</keyword>
<dbReference type="InterPro" id="IPR029044">
    <property type="entry name" value="Nucleotide-diphossugar_trans"/>
</dbReference>
<dbReference type="Gene3D" id="3.90.105.10">
    <property type="entry name" value="Molybdopterin biosynthesis moea protein, domain 2"/>
    <property type="match status" value="1"/>
</dbReference>
<evidence type="ECO:0000256" key="4">
    <source>
        <dbReference type="ARBA" id="ARBA00047317"/>
    </source>
</evidence>
<dbReference type="InterPro" id="IPR005110">
    <property type="entry name" value="MoeA_linker/N"/>
</dbReference>
<proteinExistence type="inferred from homology"/>
<name>L7LA19_9ACTN</name>
<dbReference type="InterPro" id="IPR036688">
    <property type="entry name" value="MoeA_C_domain_IV_sf"/>
</dbReference>
<evidence type="ECO:0000256" key="2">
    <source>
        <dbReference type="ARBA" id="ARBA00010763"/>
    </source>
</evidence>
<keyword evidence="5" id="KW-0460">Magnesium</keyword>
<dbReference type="SUPFAM" id="SSF63882">
    <property type="entry name" value="MoeA N-terminal region -like"/>
    <property type="match status" value="1"/>
</dbReference>
<keyword evidence="3 5" id="KW-0500">Molybdenum</keyword>
<dbReference type="GO" id="GO:0016779">
    <property type="term" value="F:nucleotidyltransferase activity"/>
    <property type="evidence" value="ECO:0007669"/>
    <property type="project" value="UniProtKB-ARBA"/>
</dbReference>
<dbReference type="OrthoDB" id="3196725at2"/>
<comment type="function">
    <text evidence="1 5">Catalyzes the insertion of molybdate into adenylated molybdopterin with the concomitant release of AMP.</text>
</comment>
<dbReference type="UniPathway" id="UPA00344"/>
<keyword evidence="5" id="KW-0808">Transferase</keyword>
<dbReference type="SUPFAM" id="SSF53218">
    <property type="entry name" value="Molybdenum cofactor biosynthesis proteins"/>
    <property type="match status" value="1"/>
</dbReference>
<comment type="catalytic activity">
    <reaction evidence="4">
        <text>adenylyl-molybdopterin + molybdate = Mo-molybdopterin + AMP + H(+)</text>
        <dbReference type="Rhea" id="RHEA:35047"/>
        <dbReference type="ChEBI" id="CHEBI:15378"/>
        <dbReference type="ChEBI" id="CHEBI:36264"/>
        <dbReference type="ChEBI" id="CHEBI:62727"/>
        <dbReference type="ChEBI" id="CHEBI:71302"/>
        <dbReference type="ChEBI" id="CHEBI:456215"/>
        <dbReference type="EC" id="2.10.1.1"/>
    </reaction>
</comment>
<comment type="caution">
    <text evidence="7">The sequence shown here is derived from an EMBL/GenBank/DDBJ whole genome shotgun (WGS) entry which is preliminary data.</text>
</comment>
<protein>
    <recommendedName>
        <fullName evidence="5">Molybdopterin molybdenumtransferase</fullName>
        <ecNumber evidence="5">2.10.1.1</ecNumber>
    </recommendedName>
</protein>
<evidence type="ECO:0000313" key="7">
    <source>
        <dbReference type="EMBL" id="GAC57586.1"/>
    </source>
</evidence>
<dbReference type="SUPFAM" id="SSF53448">
    <property type="entry name" value="Nucleotide-diphospho-sugar transferases"/>
    <property type="match status" value="1"/>
</dbReference>
<dbReference type="Gene3D" id="2.40.340.10">
    <property type="entry name" value="MoeA, C-terminal, domain IV"/>
    <property type="match status" value="1"/>
</dbReference>
<dbReference type="STRING" id="1121927.GOHSU_22_00460"/>
<dbReference type="InterPro" id="IPR001453">
    <property type="entry name" value="MoaB/Mog_dom"/>
</dbReference>
<dbReference type="InterPro" id="IPR038987">
    <property type="entry name" value="MoeA-like"/>
</dbReference>
<dbReference type="PANTHER" id="PTHR10192">
    <property type="entry name" value="MOLYBDOPTERIN BIOSYNTHESIS PROTEIN"/>
    <property type="match status" value="1"/>
</dbReference>
<accession>L7LA19</accession>
<dbReference type="GO" id="GO:0005829">
    <property type="term" value="C:cytosol"/>
    <property type="evidence" value="ECO:0007669"/>
    <property type="project" value="TreeGrafter"/>
</dbReference>
<dbReference type="GO" id="GO:0061599">
    <property type="term" value="F:molybdopterin molybdotransferase activity"/>
    <property type="evidence" value="ECO:0007669"/>
    <property type="project" value="UniProtKB-UniRule"/>
</dbReference>
<dbReference type="InterPro" id="IPR025877">
    <property type="entry name" value="MobA-like_NTP_Trfase"/>
</dbReference>
<comment type="cofactor">
    <cofactor evidence="5">
        <name>Mg(2+)</name>
        <dbReference type="ChEBI" id="CHEBI:18420"/>
    </cofactor>
</comment>
<gene>
    <name evidence="7" type="ORF">GOHSU_22_00460</name>
</gene>
<dbReference type="Pfam" id="PF12804">
    <property type="entry name" value="NTP_transf_3"/>
    <property type="match status" value="1"/>
</dbReference>
<comment type="similarity">
    <text evidence="2 5">Belongs to the MoeA family.</text>
</comment>
<dbReference type="EC" id="2.10.1.1" evidence="5"/>
<evidence type="ECO:0000259" key="6">
    <source>
        <dbReference type="SMART" id="SM00852"/>
    </source>
</evidence>
<keyword evidence="5" id="KW-0501">Molybdenum cofactor biosynthesis</keyword>
<organism evidence="7 8">
    <name type="scientific">Gordonia hirsuta DSM 44140 = NBRC 16056</name>
    <dbReference type="NCBI Taxonomy" id="1121927"/>
    <lineage>
        <taxon>Bacteria</taxon>
        <taxon>Bacillati</taxon>
        <taxon>Actinomycetota</taxon>
        <taxon>Actinomycetes</taxon>
        <taxon>Mycobacteriales</taxon>
        <taxon>Gordoniaceae</taxon>
        <taxon>Gordonia</taxon>
    </lineage>
</organism>
<feature type="domain" description="MoaB/Mog" evidence="6">
    <location>
        <begin position="366"/>
        <end position="503"/>
    </location>
</feature>
<evidence type="ECO:0000313" key="8">
    <source>
        <dbReference type="Proteomes" id="UP000053405"/>
    </source>
</evidence>
<dbReference type="RefSeq" id="WP_005939986.1">
    <property type="nucleotide sequence ID" value="NZ_ATVK01000050.1"/>
</dbReference>
<dbReference type="EMBL" id="BANT01000022">
    <property type="protein sequence ID" value="GAC57586.1"/>
    <property type="molecule type" value="Genomic_DNA"/>
</dbReference>
<dbReference type="Gene3D" id="2.170.190.11">
    <property type="entry name" value="Molybdopterin biosynthesis moea protein, domain 3"/>
    <property type="match status" value="1"/>
</dbReference>
<dbReference type="GO" id="GO:0006777">
    <property type="term" value="P:Mo-molybdopterin cofactor biosynthetic process"/>
    <property type="evidence" value="ECO:0007669"/>
    <property type="project" value="UniProtKB-UniRule"/>
</dbReference>
<dbReference type="Gene3D" id="3.90.550.10">
    <property type="entry name" value="Spore Coat Polysaccharide Biosynthesis Protein SpsA, Chain A"/>
    <property type="match status" value="1"/>
</dbReference>
<dbReference type="Gene3D" id="3.40.980.10">
    <property type="entry name" value="MoaB/Mog-like domain"/>
    <property type="match status" value="1"/>
</dbReference>
<evidence type="ECO:0000256" key="5">
    <source>
        <dbReference type="RuleBase" id="RU365090"/>
    </source>
</evidence>
<comment type="pathway">
    <text evidence="5">Cofactor biosynthesis; molybdopterin biosynthesis.</text>
</comment>
<dbReference type="Proteomes" id="UP000053405">
    <property type="component" value="Unassembled WGS sequence"/>
</dbReference>
<dbReference type="Pfam" id="PF03453">
    <property type="entry name" value="MoeA_N"/>
    <property type="match status" value="1"/>
</dbReference>
<dbReference type="InterPro" id="IPR036425">
    <property type="entry name" value="MoaB/Mog-like_dom_sf"/>
</dbReference>
<sequence>MSDNAPVYDAIVLAGGRARRLAGADKPAALVGGRRLLDIALAAVADADQVVVVGPERTLPAQVTATREDPPYAGPVAAIAAGTAALSATVPAKPGERPVVVLASDLPEVTGAQVRALLAELHRTGAPAVLAVDDDGRRQYLLGAWRRDALTALARGGPDSSLRALIPAGTGLLRLDGVGDVDTPEELARATSRSLPAQALAPPAARALLRSALTPLSPVTATLADAAGTVLAEPLVAAEPFPPFDASAMDGYAVAGPSPWRLLDTVLAAGAGTSIALRPGQAVTIATGAALPAGAERALRYEETQLSGELLTETSTGRDDTRRTGSAWPAGATLADAGLPVDAPLISVARAAGVHRVRVRGPVRARLHTSGDEIVPDGGDLRPGALPDTASAPVAELLTESGLTVVTAGHLADRREVFARALAAADADLVVIIGATGRGVADHLRGALADAGARLVLDRVALRPGGSLLLAQLPHGVTVLGLGGNPLAAVAGTVVVLPALLDALLARTPRNADVLTLQTEAASARSVHWRVLPVEPDGTGRWSITPGHGTGHLASMLGHRGLALVPPTGAQAPVERLR</sequence>
<keyword evidence="5" id="KW-0479">Metal-binding</keyword>
<evidence type="ECO:0000256" key="3">
    <source>
        <dbReference type="ARBA" id="ARBA00022505"/>
    </source>
</evidence>
<dbReference type="InterPro" id="IPR036135">
    <property type="entry name" value="MoeA_linker/N_sf"/>
</dbReference>